<keyword evidence="2" id="KW-0418">Kinase</keyword>
<dbReference type="AlphaFoldDB" id="A0A417YW57"/>
<keyword evidence="2" id="KW-0808">Transferase</keyword>
<protein>
    <submittedName>
        <fullName evidence="2">Uridine kinase</fullName>
    </submittedName>
</protein>
<sequence>MQIEQVLAKIDSVPRKQSTLLIGIDGCGGSGKSTLARKLQESRHDAIIVHMDDFYFPSAEIIKGDPKDKPVGADFDWQRMLQVIVPLSEDKEGRYQRYDWSSDKLADWHTVPVGGIVIIEGVSAIRRELAEYYDLTIFVDCPYEVRLQRGLDRDGEGARDMWVKNWMVAEEMYVEAHKPHERADLVMDGTK</sequence>
<dbReference type="EMBL" id="QWEG01000004">
    <property type="protein sequence ID" value="RHW41576.1"/>
    <property type="molecule type" value="Genomic_DNA"/>
</dbReference>
<dbReference type="RefSeq" id="WP_118920159.1">
    <property type="nucleotide sequence ID" value="NZ_QWEG01000004.1"/>
</dbReference>
<feature type="domain" description="Phosphoribulokinase/uridine kinase" evidence="1">
    <location>
        <begin position="21"/>
        <end position="154"/>
    </location>
</feature>
<reference evidence="2 3" key="1">
    <citation type="journal article" date="2017" name="Int. J. Syst. Evol. Microbiol.">
        <title>Bacillus notoginsengisoli sp. nov., a novel bacterium isolated from the rhizosphere of Panax notoginseng.</title>
        <authorList>
            <person name="Zhang M.Y."/>
            <person name="Cheng J."/>
            <person name="Cai Y."/>
            <person name="Zhang T.Y."/>
            <person name="Wu Y.Y."/>
            <person name="Manikprabhu D."/>
            <person name="Li W.J."/>
            <person name="Zhang Y.X."/>
        </authorList>
    </citation>
    <scope>NUCLEOTIDE SEQUENCE [LARGE SCALE GENOMIC DNA]</scope>
    <source>
        <strain evidence="2 3">JCM 30743</strain>
    </source>
</reference>
<accession>A0A417YW57</accession>
<name>A0A417YW57_9BACI</name>
<dbReference type="InterPro" id="IPR027417">
    <property type="entry name" value="P-loop_NTPase"/>
</dbReference>
<dbReference type="InterPro" id="IPR006083">
    <property type="entry name" value="PRK/URK"/>
</dbReference>
<dbReference type="OrthoDB" id="1420794at2"/>
<dbReference type="Pfam" id="PF00485">
    <property type="entry name" value="PRK"/>
    <property type="match status" value="1"/>
</dbReference>
<dbReference type="Gene3D" id="3.40.50.300">
    <property type="entry name" value="P-loop containing nucleotide triphosphate hydrolases"/>
    <property type="match status" value="1"/>
</dbReference>
<dbReference type="Proteomes" id="UP000284416">
    <property type="component" value="Unassembled WGS sequence"/>
</dbReference>
<evidence type="ECO:0000259" key="1">
    <source>
        <dbReference type="Pfam" id="PF00485"/>
    </source>
</evidence>
<proteinExistence type="predicted"/>
<keyword evidence="3" id="KW-1185">Reference proteome</keyword>
<comment type="caution">
    <text evidence="2">The sequence shown here is derived from an EMBL/GenBank/DDBJ whole genome shotgun (WGS) entry which is preliminary data.</text>
</comment>
<dbReference type="PANTHER" id="PTHR10285">
    <property type="entry name" value="URIDINE KINASE"/>
    <property type="match status" value="1"/>
</dbReference>
<dbReference type="GO" id="GO:0016301">
    <property type="term" value="F:kinase activity"/>
    <property type="evidence" value="ECO:0007669"/>
    <property type="project" value="UniProtKB-KW"/>
</dbReference>
<dbReference type="SUPFAM" id="SSF52540">
    <property type="entry name" value="P-loop containing nucleoside triphosphate hydrolases"/>
    <property type="match status" value="1"/>
</dbReference>
<dbReference type="PRINTS" id="PR00988">
    <property type="entry name" value="URIDINKINASE"/>
</dbReference>
<dbReference type="GO" id="GO:0005524">
    <property type="term" value="F:ATP binding"/>
    <property type="evidence" value="ECO:0007669"/>
    <property type="project" value="InterPro"/>
</dbReference>
<gene>
    <name evidence="2" type="ORF">D1B31_07615</name>
</gene>
<evidence type="ECO:0000313" key="2">
    <source>
        <dbReference type="EMBL" id="RHW41576.1"/>
    </source>
</evidence>
<organism evidence="2 3">
    <name type="scientific">Neobacillus notoginsengisoli</name>
    <dbReference type="NCBI Taxonomy" id="1578198"/>
    <lineage>
        <taxon>Bacteria</taxon>
        <taxon>Bacillati</taxon>
        <taxon>Bacillota</taxon>
        <taxon>Bacilli</taxon>
        <taxon>Bacillales</taxon>
        <taxon>Bacillaceae</taxon>
        <taxon>Neobacillus</taxon>
    </lineage>
</organism>
<evidence type="ECO:0000313" key="3">
    <source>
        <dbReference type="Proteomes" id="UP000284416"/>
    </source>
</evidence>